<feature type="non-terminal residue" evidence="3">
    <location>
        <position position="1"/>
    </location>
</feature>
<dbReference type="InterPro" id="IPR011990">
    <property type="entry name" value="TPR-like_helical_dom_sf"/>
</dbReference>
<dbReference type="Pfam" id="PF01535">
    <property type="entry name" value="PPR"/>
    <property type="match status" value="1"/>
</dbReference>
<evidence type="ECO:0000256" key="1">
    <source>
        <dbReference type="ARBA" id="ARBA00022737"/>
    </source>
</evidence>
<keyword evidence="4" id="KW-1185">Reference proteome</keyword>
<evidence type="ECO:0000313" key="4">
    <source>
        <dbReference type="Proteomes" id="UP000824469"/>
    </source>
</evidence>
<evidence type="ECO:0008006" key="5">
    <source>
        <dbReference type="Google" id="ProtNLM"/>
    </source>
</evidence>
<feature type="repeat" description="PPR" evidence="2">
    <location>
        <begin position="1"/>
        <end position="35"/>
    </location>
</feature>
<dbReference type="InterPro" id="IPR002885">
    <property type="entry name" value="PPR_rpt"/>
</dbReference>
<proteinExistence type="predicted"/>
<accession>A0AA38KVV1</accession>
<dbReference type="NCBIfam" id="TIGR00756">
    <property type="entry name" value="PPR"/>
    <property type="match status" value="1"/>
</dbReference>
<evidence type="ECO:0000313" key="3">
    <source>
        <dbReference type="EMBL" id="KAH9306097.1"/>
    </source>
</evidence>
<dbReference type="AlphaFoldDB" id="A0AA38KVV1"/>
<sequence>DVSSWNAMIVGYSQTGHCDESLDLLHQMQIADCRCKTKFFYSFKYPSSMLPHGKSTNG</sequence>
<protein>
    <recommendedName>
        <fullName evidence="5">Pentatricopeptide repeat-containing protein</fullName>
    </recommendedName>
</protein>
<keyword evidence="1" id="KW-0677">Repeat</keyword>
<name>A0AA38KVV1_TAXCH</name>
<comment type="caution">
    <text evidence="3">The sequence shown here is derived from an EMBL/GenBank/DDBJ whole genome shotgun (WGS) entry which is preliminary data.</text>
</comment>
<evidence type="ECO:0000256" key="2">
    <source>
        <dbReference type="PROSITE-ProRule" id="PRU00708"/>
    </source>
</evidence>
<dbReference type="EMBL" id="JAHRHJ020000008">
    <property type="protein sequence ID" value="KAH9306097.1"/>
    <property type="molecule type" value="Genomic_DNA"/>
</dbReference>
<dbReference type="Proteomes" id="UP000824469">
    <property type="component" value="Unassembled WGS sequence"/>
</dbReference>
<reference evidence="3 4" key="1">
    <citation type="journal article" date="2021" name="Nat. Plants">
        <title>The Taxus genome provides insights into paclitaxel biosynthesis.</title>
        <authorList>
            <person name="Xiong X."/>
            <person name="Gou J."/>
            <person name="Liao Q."/>
            <person name="Li Y."/>
            <person name="Zhou Q."/>
            <person name="Bi G."/>
            <person name="Li C."/>
            <person name="Du R."/>
            <person name="Wang X."/>
            <person name="Sun T."/>
            <person name="Guo L."/>
            <person name="Liang H."/>
            <person name="Lu P."/>
            <person name="Wu Y."/>
            <person name="Zhang Z."/>
            <person name="Ro D.K."/>
            <person name="Shang Y."/>
            <person name="Huang S."/>
            <person name="Yan J."/>
        </authorList>
    </citation>
    <scope>NUCLEOTIDE SEQUENCE [LARGE SCALE GENOMIC DNA]</scope>
    <source>
        <strain evidence="3">Ta-2019</strain>
    </source>
</reference>
<organism evidence="3 4">
    <name type="scientific">Taxus chinensis</name>
    <name type="common">Chinese yew</name>
    <name type="synonym">Taxus wallichiana var. chinensis</name>
    <dbReference type="NCBI Taxonomy" id="29808"/>
    <lineage>
        <taxon>Eukaryota</taxon>
        <taxon>Viridiplantae</taxon>
        <taxon>Streptophyta</taxon>
        <taxon>Embryophyta</taxon>
        <taxon>Tracheophyta</taxon>
        <taxon>Spermatophyta</taxon>
        <taxon>Pinopsida</taxon>
        <taxon>Pinidae</taxon>
        <taxon>Conifers II</taxon>
        <taxon>Cupressales</taxon>
        <taxon>Taxaceae</taxon>
        <taxon>Taxus</taxon>
    </lineage>
</organism>
<dbReference type="Gene3D" id="1.25.40.10">
    <property type="entry name" value="Tetratricopeptide repeat domain"/>
    <property type="match status" value="1"/>
</dbReference>
<dbReference type="PROSITE" id="PS51375">
    <property type="entry name" value="PPR"/>
    <property type="match status" value="1"/>
</dbReference>
<feature type="non-terminal residue" evidence="3">
    <location>
        <position position="58"/>
    </location>
</feature>
<gene>
    <name evidence="3" type="ORF">KI387_010501</name>
</gene>